<dbReference type="InterPro" id="IPR011709">
    <property type="entry name" value="DEAD-box_helicase_OB_fold"/>
</dbReference>
<dbReference type="InterPro" id="IPR027417">
    <property type="entry name" value="P-loop_NTPase"/>
</dbReference>
<comment type="function">
    <text evidence="10">Pre-mRNA processing factor involved in disassembly of spliceosomes after the release of mature mRNA.</text>
</comment>
<feature type="domain" description="Helicase C-terminal" evidence="14">
    <location>
        <begin position="187"/>
        <end position="375"/>
    </location>
</feature>
<evidence type="ECO:0000256" key="10">
    <source>
        <dbReference type="ARBA" id="ARBA00055599"/>
    </source>
</evidence>
<accession>A0A8H5FIP7</accession>
<dbReference type="PANTHER" id="PTHR18934:SF109">
    <property type="entry name" value="ATP-DEPENDENT RNA HELICASE DHX15 HOMOLOG"/>
    <property type="match status" value="1"/>
</dbReference>
<dbReference type="SUPFAM" id="SSF52540">
    <property type="entry name" value="P-loop containing nucleoside triphosphate hydrolases"/>
    <property type="match status" value="1"/>
</dbReference>
<evidence type="ECO:0000313" key="16">
    <source>
        <dbReference type="Proteomes" id="UP000559256"/>
    </source>
</evidence>
<keyword evidence="6" id="KW-0347">Helicase</keyword>
<evidence type="ECO:0000259" key="14">
    <source>
        <dbReference type="PROSITE" id="PS51194"/>
    </source>
</evidence>
<keyword evidence="7" id="KW-0067">ATP-binding</keyword>
<evidence type="ECO:0000256" key="6">
    <source>
        <dbReference type="ARBA" id="ARBA00022806"/>
    </source>
</evidence>
<evidence type="ECO:0000256" key="9">
    <source>
        <dbReference type="ARBA" id="ARBA00047984"/>
    </source>
</evidence>
<evidence type="ECO:0000256" key="11">
    <source>
        <dbReference type="SAM" id="Coils"/>
    </source>
</evidence>
<evidence type="ECO:0000313" key="15">
    <source>
        <dbReference type="EMBL" id="KAF5338261.1"/>
    </source>
</evidence>
<protein>
    <recommendedName>
        <fullName evidence="2">RNA helicase</fullName>
        <ecNumber evidence="2">3.6.4.13</ecNumber>
    </recommendedName>
</protein>
<evidence type="ECO:0000256" key="3">
    <source>
        <dbReference type="ARBA" id="ARBA00022664"/>
    </source>
</evidence>
<evidence type="ECO:0000256" key="7">
    <source>
        <dbReference type="ARBA" id="ARBA00022840"/>
    </source>
</evidence>
<keyword evidence="5" id="KW-0378">Hydrolase</keyword>
<name>A0A8H5FIP7_9AGAR</name>
<feature type="compositionally biased region" description="Basic residues" evidence="12">
    <location>
        <begin position="653"/>
        <end position="665"/>
    </location>
</feature>
<dbReference type="PROSITE" id="PS51194">
    <property type="entry name" value="HELICASE_CTER"/>
    <property type="match status" value="1"/>
</dbReference>
<sequence length="665" mass="75182">MVGETGSGKTTQIPQFVAYSDLPHTKGKMVACTQPRRVAATSVAKRVADEMDVELGRQVGYSIRFEDMTDPGTTFLKYMTDGMLLHEAMNDNNLSRYSTIILDEAHERFLATDILMGLLKSLAQKRSDLKIIVMSATLDAIKFQKYFSIFKPGKSALTPAPLFKVPGRTHPVEVYYTREPEPDYVEAATRTVLMIHRAEDPGDILLFLTGEEEIEDACRKIKLEADDLLNQHPDSVGLLICIPLYPSLLPAQQQRIFDPPPSPRTSDGPPGRKVVVSTNIAETSLTIDGIVYVVDPGFLRQKVYNPRIRVESLLVSPISKASAQQRAGRAGRTRPGKCFRLYTEKDFMNELEEQTHPEILRCNLSNTVLELVKLGIKAVRFDFVDAPAPETLMRALELLNYLAALDDDGNLTPLGSIMAEFPLDPQLAKMLIVSPEFKCSNEILTITAMLSVPNVWVQPPNQRREADEAKALLTVPESDHLTLLNVFNQYYQNKYDKNWTWQHYLSGRALQQAENVRTQLQRNMERSEIELLSIADQKKLYLGIRQVLVCGFFMQIAHKEGEKGNYLTVKDNQVVAFHPSCGLDTQPEWVLFNEFVLTKRPYIRTVTDVRGEWLLELAPIYFDLKAFPNGETKRALQRLANKRAGKGQGFSGKPKKEKKKHKKQR</sequence>
<evidence type="ECO:0000259" key="13">
    <source>
        <dbReference type="PROSITE" id="PS51192"/>
    </source>
</evidence>
<evidence type="ECO:0000256" key="4">
    <source>
        <dbReference type="ARBA" id="ARBA00022741"/>
    </source>
</evidence>
<dbReference type="InterPro" id="IPR048333">
    <property type="entry name" value="HA2_WH"/>
</dbReference>
<feature type="coiled-coil region" evidence="11">
    <location>
        <begin position="510"/>
        <end position="537"/>
    </location>
</feature>
<dbReference type="GO" id="GO:0000390">
    <property type="term" value="P:spliceosomal complex disassembly"/>
    <property type="evidence" value="ECO:0007669"/>
    <property type="project" value="UniProtKB-ARBA"/>
</dbReference>
<dbReference type="GO" id="GO:0005524">
    <property type="term" value="F:ATP binding"/>
    <property type="evidence" value="ECO:0007669"/>
    <property type="project" value="UniProtKB-KW"/>
</dbReference>
<dbReference type="InterPro" id="IPR007502">
    <property type="entry name" value="Helicase-assoc_dom"/>
</dbReference>
<organism evidence="15 16">
    <name type="scientific">Tetrapyrgos nigripes</name>
    <dbReference type="NCBI Taxonomy" id="182062"/>
    <lineage>
        <taxon>Eukaryota</taxon>
        <taxon>Fungi</taxon>
        <taxon>Dikarya</taxon>
        <taxon>Basidiomycota</taxon>
        <taxon>Agaricomycotina</taxon>
        <taxon>Agaricomycetes</taxon>
        <taxon>Agaricomycetidae</taxon>
        <taxon>Agaricales</taxon>
        <taxon>Marasmiineae</taxon>
        <taxon>Marasmiaceae</taxon>
        <taxon>Tetrapyrgos</taxon>
    </lineage>
</organism>
<dbReference type="GO" id="GO:0003723">
    <property type="term" value="F:RNA binding"/>
    <property type="evidence" value="ECO:0007669"/>
    <property type="project" value="TreeGrafter"/>
</dbReference>
<dbReference type="Pfam" id="PF04408">
    <property type="entry name" value="WHD_HA2"/>
    <property type="match status" value="1"/>
</dbReference>
<evidence type="ECO:0000256" key="2">
    <source>
        <dbReference type="ARBA" id="ARBA00012552"/>
    </source>
</evidence>
<evidence type="ECO:0000256" key="1">
    <source>
        <dbReference type="ARBA" id="ARBA00008792"/>
    </source>
</evidence>
<reference evidence="15 16" key="1">
    <citation type="journal article" date="2020" name="ISME J.">
        <title>Uncovering the hidden diversity of litter-decomposition mechanisms in mushroom-forming fungi.</title>
        <authorList>
            <person name="Floudas D."/>
            <person name="Bentzer J."/>
            <person name="Ahren D."/>
            <person name="Johansson T."/>
            <person name="Persson P."/>
            <person name="Tunlid A."/>
        </authorList>
    </citation>
    <scope>NUCLEOTIDE SEQUENCE [LARGE SCALE GENOMIC DNA]</scope>
    <source>
        <strain evidence="15 16">CBS 291.85</strain>
    </source>
</reference>
<dbReference type="AlphaFoldDB" id="A0A8H5FIP7"/>
<comment type="similarity">
    <text evidence="1">Belongs to the DEAD box helicase family. DEAH subfamily.</text>
</comment>
<dbReference type="EC" id="3.6.4.13" evidence="2"/>
<dbReference type="OrthoDB" id="10253254at2759"/>
<keyword evidence="16" id="KW-1185">Reference proteome</keyword>
<feature type="domain" description="Helicase ATP-binding" evidence="13">
    <location>
        <begin position="1"/>
        <end position="156"/>
    </location>
</feature>
<dbReference type="PROSITE" id="PS00690">
    <property type="entry name" value="DEAH_ATP_HELICASE"/>
    <property type="match status" value="1"/>
</dbReference>
<dbReference type="Pfam" id="PF21010">
    <property type="entry name" value="HA2_C"/>
    <property type="match status" value="1"/>
</dbReference>
<dbReference type="Pfam" id="PF00270">
    <property type="entry name" value="DEAD"/>
    <property type="match status" value="1"/>
</dbReference>
<dbReference type="CDD" id="cd18791">
    <property type="entry name" value="SF2_C_RHA"/>
    <property type="match status" value="1"/>
</dbReference>
<dbReference type="FunFam" id="1.10.10.2130:FF:000001">
    <property type="entry name" value="Pre-mRNA-splicing factor ATP-dependent RNA helicase"/>
    <property type="match status" value="1"/>
</dbReference>
<keyword evidence="3" id="KW-0507">mRNA processing</keyword>
<proteinExistence type="inferred from homology"/>
<dbReference type="PANTHER" id="PTHR18934">
    <property type="entry name" value="ATP-DEPENDENT RNA HELICASE"/>
    <property type="match status" value="1"/>
</dbReference>
<keyword evidence="4" id="KW-0547">Nucleotide-binding</keyword>
<evidence type="ECO:0000256" key="8">
    <source>
        <dbReference type="ARBA" id="ARBA00023187"/>
    </source>
</evidence>
<evidence type="ECO:0000256" key="5">
    <source>
        <dbReference type="ARBA" id="ARBA00022801"/>
    </source>
</evidence>
<keyword evidence="8" id="KW-0508">mRNA splicing</keyword>
<dbReference type="PROSITE" id="PS51192">
    <property type="entry name" value="HELICASE_ATP_BIND_1"/>
    <property type="match status" value="1"/>
</dbReference>
<evidence type="ECO:0000256" key="12">
    <source>
        <dbReference type="SAM" id="MobiDB-lite"/>
    </source>
</evidence>
<dbReference type="GO" id="GO:0003724">
    <property type="term" value="F:RNA helicase activity"/>
    <property type="evidence" value="ECO:0007669"/>
    <property type="project" value="UniProtKB-EC"/>
</dbReference>
<dbReference type="FunFam" id="3.40.50.300:FF:000578">
    <property type="entry name" value="probable ATP-dependent RNA helicase DHX35"/>
    <property type="match status" value="1"/>
</dbReference>
<comment type="caution">
    <text evidence="15">The sequence shown here is derived from an EMBL/GenBank/DDBJ whole genome shotgun (WGS) entry which is preliminary data.</text>
</comment>
<dbReference type="InterPro" id="IPR014001">
    <property type="entry name" value="Helicase_ATP-bd"/>
</dbReference>
<dbReference type="GO" id="GO:0016787">
    <property type="term" value="F:hydrolase activity"/>
    <property type="evidence" value="ECO:0007669"/>
    <property type="project" value="UniProtKB-KW"/>
</dbReference>
<comment type="catalytic activity">
    <reaction evidence="9">
        <text>ATP + H2O = ADP + phosphate + H(+)</text>
        <dbReference type="Rhea" id="RHEA:13065"/>
        <dbReference type="ChEBI" id="CHEBI:15377"/>
        <dbReference type="ChEBI" id="CHEBI:15378"/>
        <dbReference type="ChEBI" id="CHEBI:30616"/>
        <dbReference type="ChEBI" id="CHEBI:43474"/>
        <dbReference type="ChEBI" id="CHEBI:456216"/>
        <dbReference type="EC" id="3.6.4.13"/>
    </reaction>
</comment>
<keyword evidence="11" id="KW-0175">Coiled coil</keyword>
<dbReference type="Gene3D" id="1.20.120.1080">
    <property type="match status" value="1"/>
</dbReference>
<dbReference type="FunFam" id="1.20.120.1080:FF:000003">
    <property type="entry name" value="Pre-mRNA-splicing factor ATP-dependent RNA helicase PRP43"/>
    <property type="match status" value="1"/>
</dbReference>
<dbReference type="Pfam" id="PF07717">
    <property type="entry name" value="OB_NTP_bind"/>
    <property type="match status" value="1"/>
</dbReference>
<feature type="region of interest" description="Disordered" evidence="12">
    <location>
        <begin position="642"/>
        <end position="665"/>
    </location>
</feature>
<dbReference type="GO" id="GO:0071014">
    <property type="term" value="C:post-mRNA release spliceosomal complex"/>
    <property type="evidence" value="ECO:0007669"/>
    <property type="project" value="UniProtKB-ARBA"/>
</dbReference>
<dbReference type="InterPro" id="IPR011545">
    <property type="entry name" value="DEAD/DEAH_box_helicase_dom"/>
</dbReference>
<gene>
    <name evidence="15" type="ORF">D9758_012853</name>
</gene>
<dbReference type="SMART" id="SM00490">
    <property type="entry name" value="HELICc"/>
    <property type="match status" value="1"/>
</dbReference>
<dbReference type="InterPro" id="IPR001650">
    <property type="entry name" value="Helicase_C-like"/>
</dbReference>
<dbReference type="Gene3D" id="3.40.50.300">
    <property type="entry name" value="P-loop containing nucleotide triphosphate hydrolases"/>
    <property type="match status" value="2"/>
</dbReference>
<dbReference type="FunFam" id="3.40.50.300:FF:000007">
    <property type="entry name" value="Pre-mRNA-splicing factor ATP-dependent RNA helicase"/>
    <property type="match status" value="1"/>
</dbReference>
<dbReference type="Proteomes" id="UP000559256">
    <property type="component" value="Unassembled WGS sequence"/>
</dbReference>
<dbReference type="SMART" id="SM00847">
    <property type="entry name" value="HA2"/>
    <property type="match status" value="1"/>
</dbReference>
<dbReference type="EMBL" id="JAACJM010000198">
    <property type="protein sequence ID" value="KAF5338261.1"/>
    <property type="molecule type" value="Genomic_DNA"/>
</dbReference>
<dbReference type="InterPro" id="IPR002464">
    <property type="entry name" value="DNA/RNA_helicase_DEAH_CS"/>
</dbReference>
<dbReference type="SMART" id="SM00487">
    <property type="entry name" value="DEXDc"/>
    <property type="match status" value="1"/>
</dbReference>